<dbReference type="InterPro" id="IPR038670">
    <property type="entry name" value="HslJ-like_sf"/>
</dbReference>
<name>A0A4Q9HCH0_9SPHI</name>
<comment type="caution">
    <text evidence="2">The sequence shown here is derived from an EMBL/GenBank/DDBJ whole genome shotgun (WGS) entry which is preliminary data.</text>
</comment>
<feature type="domain" description="DUF306" evidence="1">
    <location>
        <begin position="35"/>
        <end position="139"/>
    </location>
</feature>
<evidence type="ECO:0000259" key="1">
    <source>
        <dbReference type="Pfam" id="PF03724"/>
    </source>
</evidence>
<dbReference type="InterPro" id="IPR005184">
    <property type="entry name" value="DUF306_Meta_HslJ"/>
</dbReference>
<accession>A0A4Q9HCH0</accession>
<organism evidence="2 3">
    <name type="scientific">Pedobacter kyonggii</name>
    <dbReference type="NCBI Taxonomy" id="1926871"/>
    <lineage>
        <taxon>Bacteria</taxon>
        <taxon>Pseudomonadati</taxon>
        <taxon>Bacteroidota</taxon>
        <taxon>Sphingobacteriia</taxon>
        <taxon>Sphingobacteriales</taxon>
        <taxon>Sphingobacteriaceae</taxon>
        <taxon>Pedobacter</taxon>
    </lineage>
</organism>
<dbReference type="Gene3D" id="2.40.128.270">
    <property type="match status" value="1"/>
</dbReference>
<dbReference type="InterPro" id="IPR053147">
    <property type="entry name" value="Hsp_HslJ-like"/>
</dbReference>
<evidence type="ECO:0000313" key="3">
    <source>
        <dbReference type="Proteomes" id="UP000291819"/>
    </source>
</evidence>
<reference evidence="2 3" key="1">
    <citation type="submission" date="2019-02" db="EMBL/GenBank/DDBJ databases">
        <title>Pedobacter kyonggii whole genome sequence analysis.</title>
        <authorList>
            <person name="Dahal R.H."/>
        </authorList>
    </citation>
    <scope>NUCLEOTIDE SEQUENCE [LARGE SCALE GENOMIC DNA]</scope>
    <source>
        <strain evidence="2 3">K-4-11-1</strain>
    </source>
</reference>
<dbReference type="PANTHER" id="PTHR35535:SF2">
    <property type="entry name" value="DUF306 DOMAIN-CONTAINING PROTEIN"/>
    <property type="match status" value="1"/>
</dbReference>
<dbReference type="Proteomes" id="UP000291819">
    <property type="component" value="Unassembled WGS sequence"/>
</dbReference>
<protein>
    <submittedName>
        <fullName evidence="2">META domain-containing protein</fullName>
    </submittedName>
</protein>
<gene>
    <name evidence="2" type="ORF">EYS08_11265</name>
</gene>
<keyword evidence="3" id="KW-1185">Reference proteome</keyword>
<dbReference type="PROSITE" id="PS51257">
    <property type="entry name" value="PROKAR_LIPOPROTEIN"/>
    <property type="match status" value="1"/>
</dbReference>
<dbReference type="OrthoDB" id="880459at2"/>
<dbReference type="AlphaFoldDB" id="A0A4Q9HCH0"/>
<dbReference type="EMBL" id="SIXF01000009">
    <property type="protein sequence ID" value="TBO42104.1"/>
    <property type="molecule type" value="Genomic_DNA"/>
</dbReference>
<sequence length="143" mass="15893">MLKRKSFKPYIMKHLIFCGMLILLLSSCKEKLDPASFNNTKWELTELSGLTLPSTAKATLNFADSLKVSGKSFCNNYGGQGEIADNKITVKNVFGTKMFCQETDAAERAYLHALNQVNGAKIIDNKLHLLNGDKTLLVFTKTN</sequence>
<dbReference type="Pfam" id="PF03724">
    <property type="entry name" value="META"/>
    <property type="match status" value="1"/>
</dbReference>
<evidence type="ECO:0000313" key="2">
    <source>
        <dbReference type="EMBL" id="TBO42104.1"/>
    </source>
</evidence>
<proteinExistence type="predicted"/>
<dbReference type="PANTHER" id="PTHR35535">
    <property type="entry name" value="HEAT SHOCK PROTEIN HSLJ"/>
    <property type="match status" value="1"/>
</dbReference>